<evidence type="ECO:0008006" key="3">
    <source>
        <dbReference type="Google" id="ProtNLM"/>
    </source>
</evidence>
<dbReference type="Pfam" id="PF09474">
    <property type="entry name" value="Type_III_YscX"/>
    <property type="match status" value="1"/>
</dbReference>
<dbReference type="EMBL" id="CP054569">
    <property type="protein sequence ID" value="QKQ49747.1"/>
    <property type="molecule type" value="Genomic_DNA"/>
</dbReference>
<accession>A0A3R9GUL3</accession>
<evidence type="ECO:0000313" key="1">
    <source>
        <dbReference type="EMBL" id="QKQ49747.1"/>
    </source>
</evidence>
<gene>
    <name evidence="1" type="ORF">FOC81_24820</name>
</gene>
<name>A0A3R9GUL3_ACHDE</name>
<dbReference type="Proteomes" id="UP000509782">
    <property type="component" value="Chromosome"/>
</dbReference>
<protein>
    <recommendedName>
        <fullName evidence="3">Type III secretion protein</fullName>
    </recommendedName>
</protein>
<dbReference type="OrthoDB" id="8908641at2"/>
<evidence type="ECO:0000313" key="2">
    <source>
        <dbReference type="Proteomes" id="UP000509782"/>
    </source>
</evidence>
<dbReference type="InterPro" id="IPR012672">
    <property type="entry name" value="T3SS_YscX"/>
</dbReference>
<dbReference type="STRING" id="32002.BVK87_29780"/>
<dbReference type="GeneID" id="92842599"/>
<proteinExistence type="predicted"/>
<organism evidence="1 2">
    <name type="scientific">Achromobacter denitrificans</name>
    <name type="common">Alcaligenes denitrificans</name>
    <dbReference type="NCBI Taxonomy" id="32002"/>
    <lineage>
        <taxon>Bacteria</taxon>
        <taxon>Pseudomonadati</taxon>
        <taxon>Pseudomonadota</taxon>
        <taxon>Betaproteobacteria</taxon>
        <taxon>Burkholderiales</taxon>
        <taxon>Alcaligenaceae</taxon>
        <taxon>Achromobacter</taxon>
    </lineage>
</organism>
<dbReference type="RefSeq" id="WP_062681184.1">
    <property type="nucleotide sequence ID" value="NZ_BLWG01000527.1"/>
</dbReference>
<sequence>MSDMRINGLAFDRGIDGISYASRDAGSQHLPERQELAPPADGVRAQLAQLLDKPTTARYLDDSLRPPLANRDLLMPAKFQQALQSALDGLGAAAEQTSNQEDSRVLNRALRLLKDEAGLRDLVTMYRSALYQG</sequence>
<dbReference type="AlphaFoldDB" id="A0A3R9GUL3"/>
<reference evidence="1 2" key="1">
    <citation type="submission" date="2020-05" db="EMBL/GenBank/DDBJ databases">
        <title>FDA dAtabase for Regulatory Grade micrObial Sequences (FDA-ARGOS): Supporting development and validation of Infectious Disease Dx tests.</title>
        <authorList>
            <person name="Sproer C."/>
            <person name="Gronow S."/>
            <person name="Severitt S."/>
            <person name="Schroder I."/>
            <person name="Tallon L."/>
            <person name="Sadzewicz L."/>
            <person name="Zhao X."/>
            <person name="Vavikolanu K."/>
            <person name="Mehta A."/>
            <person name="Aluvathingal J."/>
            <person name="Nadendla S."/>
            <person name="Myers T."/>
            <person name="Yan Y."/>
            <person name="Sichtig H."/>
        </authorList>
    </citation>
    <scope>NUCLEOTIDE SEQUENCE [LARGE SCALE GENOMIC DNA]</scope>
    <source>
        <strain evidence="1 2">FDAARGOS_787</strain>
    </source>
</reference>